<dbReference type="AlphaFoldDB" id="A0AAW1AD66"/>
<accession>A0AAW1AD66</accession>
<proteinExistence type="predicted"/>
<evidence type="ECO:0000313" key="2">
    <source>
        <dbReference type="Proteomes" id="UP001432146"/>
    </source>
</evidence>
<organism evidence="1 2">
    <name type="scientific">Tetragonisca angustula</name>
    <dbReference type="NCBI Taxonomy" id="166442"/>
    <lineage>
        <taxon>Eukaryota</taxon>
        <taxon>Metazoa</taxon>
        <taxon>Ecdysozoa</taxon>
        <taxon>Arthropoda</taxon>
        <taxon>Hexapoda</taxon>
        <taxon>Insecta</taxon>
        <taxon>Pterygota</taxon>
        <taxon>Neoptera</taxon>
        <taxon>Endopterygota</taxon>
        <taxon>Hymenoptera</taxon>
        <taxon>Apocrita</taxon>
        <taxon>Aculeata</taxon>
        <taxon>Apoidea</taxon>
        <taxon>Anthophila</taxon>
        <taxon>Apidae</taxon>
        <taxon>Tetragonisca</taxon>
    </lineage>
</organism>
<reference evidence="1 2" key="1">
    <citation type="submission" date="2024-05" db="EMBL/GenBank/DDBJ databases">
        <title>The nuclear and mitochondrial genome assemblies of Tetragonisca angustula (Apidae: Meliponini), a tiny yet remarkable pollinator in the Neotropics.</title>
        <authorList>
            <person name="Ferrari R."/>
            <person name="Ricardo P.C."/>
            <person name="Dias F.C."/>
            <person name="Araujo N.S."/>
            <person name="Soares D.O."/>
            <person name="Zhou Q.-S."/>
            <person name="Zhu C.-D."/>
            <person name="Coutinho L."/>
            <person name="Airas M.C."/>
            <person name="Batista T.M."/>
        </authorList>
    </citation>
    <scope>NUCLEOTIDE SEQUENCE [LARGE SCALE GENOMIC DNA]</scope>
    <source>
        <strain evidence="1">ASF017062</strain>
        <tissue evidence="1">Abdomen</tissue>
    </source>
</reference>
<keyword evidence="2" id="KW-1185">Reference proteome</keyword>
<evidence type="ECO:0000313" key="1">
    <source>
        <dbReference type="EMBL" id="KAK9308017.1"/>
    </source>
</evidence>
<protein>
    <submittedName>
        <fullName evidence="1">Uncharacterized protein</fullName>
    </submittedName>
</protein>
<dbReference type="Proteomes" id="UP001432146">
    <property type="component" value="Unassembled WGS sequence"/>
</dbReference>
<dbReference type="EMBL" id="JAWNGG020000024">
    <property type="protein sequence ID" value="KAK9308017.1"/>
    <property type="molecule type" value="Genomic_DNA"/>
</dbReference>
<name>A0AAW1AD66_9HYME</name>
<sequence length="68" mass="7885">MFPCVTRECQSQNSIHVPQHKNRDTTTQMNYKSNISTSLSATTSRFLRFSTTRNKETVTPESLREVFD</sequence>
<comment type="caution">
    <text evidence="1">The sequence shown here is derived from an EMBL/GenBank/DDBJ whole genome shotgun (WGS) entry which is preliminary data.</text>
</comment>
<gene>
    <name evidence="1" type="ORF">QLX08_001901</name>
</gene>